<keyword evidence="2" id="KW-0479">Metal-binding</keyword>
<dbReference type="EMBL" id="JAOTPO010000008">
    <property type="protein sequence ID" value="MDE5414307.1"/>
    <property type="molecule type" value="Genomic_DNA"/>
</dbReference>
<evidence type="ECO:0000313" key="4">
    <source>
        <dbReference type="EMBL" id="MDE5414307.1"/>
    </source>
</evidence>
<dbReference type="SUPFAM" id="SSF53187">
    <property type="entry name" value="Zn-dependent exopeptidases"/>
    <property type="match status" value="1"/>
</dbReference>
<comment type="cofactor">
    <cofactor evidence="1">
        <name>Zn(2+)</name>
        <dbReference type="ChEBI" id="CHEBI:29105"/>
    </cofactor>
</comment>
<evidence type="ECO:0000313" key="5">
    <source>
        <dbReference type="Proteomes" id="UP001148125"/>
    </source>
</evidence>
<name>A0ABT5VFT1_9BACI</name>
<comment type="caution">
    <text evidence="4">The sequence shown here is derived from an EMBL/GenBank/DDBJ whole genome shotgun (WGS) entry which is preliminary data.</text>
</comment>
<dbReference type="InterPro" id="IPR008007">
    <property type="entry name" value="Peptidase_M42"/>
</dbReference>
<dbReference type="PROSITE" id="PS00758">
    <property type="entry name" value="ARGE_DAPE_CPG2_1"/>
    <property type="match status" value="1"/>
</dbReference>
<dbReference type="PANTHER" id="PTHR42994">
    <property type="entry name" value="PEPTIDASE T"/>
    <property type="match status" value="1"/>
</dbReference>
<keyword evidence="3" id="KW-0378">Hydrolase</keyword>
<accession>A0ABT5VFT1</accession>
<dbReference type="RefSeq" id="WP_275118916.1">
    <property type="nucleotide sequence ID" value="NZ_JAOTPO010000008.1"/>
</dbReference>
<evidence type="ECO:0000256" key="3">
    <source>
        <dbReference type="ARBA" id="ARBA00022801"/>
    </source>
</evidence>
<evidence type="ECO:0000256" key="1">
    <source>
        <dbReference type="ARBA" id="ARBA00001947"/>
    </source>
</evidence>
<dbReference type="InterPro" id="IPR001261">
    <property type="entry name" value="ArgE/DapE_CS"/>
</dbReference>
<dbReference type="Gene3D" id="3.40.630.10">
    <property type="entry name" value="Zn peptidases"/>
    <property type="match status" value="1"/>
</dbReference>
<dbReference type="PANTHER" id="PTHR42994:SF2">
    <property type="entry name" value="PEPTIDASE"/>
    <property type="match status" value="1"/>
</dbReference>
<dbReference type="Proteomes" id="UP001148125">
    <property type="component" value="Unassembled WGS sequence"/>
</dbReference>
<organism evidence="4 5">
    <name type="scientific">Alkalihalobacterium chitinilyticum</name>
    <dbReference type="NCBI Taxonomy" id="2980103"/>
    <lineage>
        <taxon>Bacteria</taxon>
        <taxon>Bacillati</taxon>
        <taxon>Bacillota</taxon>
        <taxon>Bacilli</taxon>
        <taxon>Bacillales</taxon>
        <taxon>Bacillaceae</taxon>
        <taxon>Alkalihalobacterium</taxon>
    </lineage>
</organism>
<keyword evidence="5" id="KW-1185">Reference proteome</keyword>
<protein>
    <submittedName>
        <fullName evidence="4">M20/M25/M40 family metallo-hydrolase</fullName>
    </submittedName>
</protein>
<reference evidence="4" key="1">
    <citation type="submission" date="2024-05" db="EMBL/GenBank/DDBJ databases">
        <title>Alkalihalobacillus sp. strain MEB203 novel alkaliphilic bacterium from Lonar Lake, India.</title>
        <authorList>
            <person name="Joshi A."/>
            <person name="Thite S."/>
            <person name="Mengade P."/>
        </authorList>
    </citation>
    <scope>NUCLEOTIDE SEQUENCE</scope>
    <source>
        <strain evidence="4">MEB 203</strain>
    </source>
</reference>
<sequence length="464" mass="52623">MKTWNQLFTRHGWLLEEQGGNTFDCINETELNLQFLFECLEKANVEFIFNKGMLSLLEESIGEEDWIEAIQFPQRGRGEGLWFHSGHEAPKVRELDVYISGVVRQFNRIGFYTTGSCDGHGRRAAHVMLTKDCNIETLNEMLLALGIRRVYWREHRNSFHLPLALSQNELLNLAEKMSVVDENWLGHGVDFIKEQLFYQQLEQLLMIPGVSGNEGRVREFVMKKLSPFVDHMTVDHTGNVLAEKTYRSGHGPTILLNAHLDTAYELEEDRVISKKATIWSSSKGILGADDRAGIAVILHLIEHLYHSTFSGRVKVIFTVEEECGLIGAKKVDEYFLWGTDAAIVVDRRGNGDIVTSCGSFQPFCDPEYGDFFEKVAVEEGLSGWATTIGGSSDTRIWAGHSIQSVNLSAGYMNEHTDEENLDVAACYQTAKLLIGVFKREKELRRVLRKISRQQQVAKICREAQ</sequence>
<gene>
    <name evidence="4" type="ORF">N7Z68_13075</name>
</gene>
<dbReference type="Pfam" id="PF05343">
    <property type="entry name" value="Peptidase_M42"/>
    <property type="match status" value="1"/>
</dbReference>
<proteinExistence type="predicted"/>
<evidence type="ECO:0000256" key="2">
    <source>
        <dbReference type="ARBA" id="ARBA00022723"/>
    </source>
</evidence>